<name>A0A2G0MRC8_9GAMM</name>
<proteinExistence type="predicted"/>
<evidence type="ECO:0000313" key="2">
    <source>
        <dbReference type="EMBL" id="PHM25031.1"/>
    </source>
</evidence>
<dbReference type="Proteomes" id="UP000224871">
    <property type="component" value="Unassembled WGS sequence"/>
</dbReference>
<gene>
    <name evidence="2" type="ORF">Xinn_04058</name>
</gene>
<accession>A0A2G0MRC8</accession>
<feature type="transmembrane region" description="Helical" evidence="1">
    <location>
        <begin position="21"/>
        <end position="41"/>
    </location>
</feature>
<dbReference type="EMBL" id="NIBU01000133">
    <property type="protein sequence ID" value="PHM25031.1"/>
    <property type="molecule type" value="Genomic_DNA"/>
</dbReference>
<protein>
    <submittedName>
        <fullName evidence="2">Uncharacterized protein</fullName>
    </submittedName>
</protein>
<keyword evidence="1" id="KW-1133">Transmembrane helix</keyword>
<organism evidence="2 3">
    <name type="scientific">Xenorhabdus innexi</name>
    <dbReference type="NCBI Taxonomy" id="290109"/>
    <lineage>
        <taxon>Bacteria</taxon>
        <taxon>Pseudomonadati</taxon>
        <taxon>Pseudomonadota</taxon>
        <taxon>Gammaproteobacteria</taxon>
        <taxon>Enterobacterales</taxon>
        <taxon>Morganellaceae</taxon>
        <taxon>Xenorhabdus</taxon>
    </lineage>
</organism>
<keyword evidence="1" id="KW-0812">Transmembrane</keyword>
<comment type="caution">
    <text evidence="2">The sequence shown here is derived from an EMBL/GenBank/DDBJ whole genome shotgun (WGS) entry which is preliminary data.</text>
</comment>
<evidence type="ECO:0000313" key="3">
    <source>
        <dbReference type="Proteomes" id="UP000224871"/>
    </source>
</evidence>
<keyword evidence="1" id="KW-0472">Membrane</keyword>
<reference evidence="2 3" key="1">
    <citation type="journal article" date="2017" name="Nat. Microbiol.">
        <title>Natural product diversity associated with the nematode symbionts Photorhabdus and Xenorhabdus.</title>
        <authorList>
            <person name="Tobias N.J."/>
            <person name="Wolff H."/>
            <person name="Djahanschiri B."/>
            <person name="Grundmann F."/>
            <person name="Kronenwerth M."/>
            <person name="Shi Y.M."/>
            <person name="Simonyi S."/>
            <person name="Grun P."/>
            <person name="Shapiro-Ilan D."/>
            <person name="Pidot S.J."/>
            <person name="Stinear T.P."/>
            <person name="Ebersberger I."/>
            <person name="Bode H.B."/>
        </authorList>
    </citation>
    <scope>NUCLEOTIDE SEQUENCE [LARGE SCALE GENOMIC DNA]</scope>
    <source>
        <strain evidence="2 3">DSM 16336</strain>
    </source>
</reference>
<keyword evidence="3" id="KW-1185">Reference proteome</keyword>
<evidence type="ECO:0000256" key="1">
    <source>
        <dbReference type="SAM" id="Phobius"/>
    </source>
</evidence>
<sequence>MKSRMKKIMRNIMKQDYLETIRLIFAFIVLFTIFSHLWFFFLCLQ</sequence>